<dbReference type="Proteomes" id="UP000011064">
    <property type="component" value="Unassembled WGS sequence"/>
</dbReference>
<name>L8G2Z9_PSED2</name>
<dbReference type="HOGENOM" id="CLU_141777_0_0_1"/>
<gene>
    <name evidence="2" type="ORF">GMDG_02088</name>
</gene>
<keyword evidence="3" id="KW-1185">Reference proteome</keyword>
<evidence type="ECO:0000313" key="3">
    <source>
        <dbReference type="Proteomes" id="UP000011064"/>
    </source>
</evidence>
<protein>
    <submittedName>
        <fullName evidence="2">Uncharacterized protein</fullName>
    </submittedName>
</protein>
<dbReference type="InParanoid" id="L8G2Z9"/>
<dbReference type="OrthoDB" id="4159136at2759"/>
<proteinExistence type="predicted"/>
<feature type="compositionally biased region" description="Gly residues" evidence="1">
    <location>
        <begin position="104"/>
        <end position="115"/>
    </location>
</feature>
<dbReference type="VEuPathDB" id="FungiDB:GMDG_02088"/>
<reference evidence="3" key="1">
    <citation type="submission" date="2010-09" db="EMBL/GenBank/DDBJ databases">
        <title>The genome sequence of Geomyces destructans 20631-21.</title>
        <authorList>
            <consortium name="The Broad Institute Genome Sequencing Platform"/>
            <person name="Cuomo C.A."/>
            <person name="Blehert D.S."/>
            <person name="Lorch J.M."/>
            <person name="Young S.K."/>
            <person name="Zeng Q."/>
            <person name="Gargeya S."/>
            <person name="Fitzgerald M."/>
            <person name="Haas B."/>
            <person name="Abouelleil A."/>
            <person name="Alvarado L."/>
            <person name="Arachchi H.M."/>
            <person name="Berlin A."/>
            <person name="Brown A."/>
            <person name="Chapman S.B."/>
            <person name="Chen Z."/>
            <person name="Dunbar C."/>
            <person name="Freedman E."/>
            <person name="Gearin G."/>
            <person name="Gellesch M."/>
            <person name="Goldberg J."/>
            <person name="Griggs A."/>
            <person name="Gujja S."/>
            <person name="Heiman D."/>
            <person name="Howarth C."/>
            <person name="Larson L."/>
            <person name="Lui A."/>
            <person name="MacDonald P.J.P."/>
            <person name="Montmayeur A."/>
            <person name="Murphy C."/>
            <person name="Neiman D."/>
            <person name="Pearson M."/>
            <person name="Priest M."/>
            <person name="Roberts A."/>
            <person name="Saif S."/>
            <person name="Shea T."/>
            <person name="Shenoy N."/>
            <person name="Sisk P."/>
            <person name="Stolte C."/>
            <person name="Sykes S."/>
            <person name="Wortman J."/>
            <person name="Nusbaum C."/>
            <person name="Birren B."/>
        </authorList>
    </citation>
    <scope>NUCLEOTIDE SEQUENCE [LARGE SCALE GENOMIC DNA]</scope>
    <source>
        <strain evidence="3">ATCC MYA-4855 / 20631-21</strain>
    </source>
</reference>
<feature type="region of interest" description="Disordered" evidence="1">
    <location>
        <begin position="68"/>
        <end position="121"/>
    </location>
</feature>
<feature type="compositionally biased region" description="Basic and acidic residues" evidence="1">
    <location>
        <begin position="68"/>
        <end position="79"/>
    </location>
</feature>
<organism evidence="2 3">
    <name type="scientific">Pseudogymnoascus destructans (strain ATCC MYA-4855 / 20631-21)</name>
    <name type="common">Bat white-nose syndrome fungus</name>
    <name type="synonym">Geomyces destructans</name>
    <dbReference type="NCBI Taxonomy" id="658429"/>
    <lineage>
        <taxon>Eukaryota</taxon>
        <taxon>Fungi</taxon>
        <taxon>Dikarya</taxon>
        <taxon>Ascomycota</taxon>
        <taxon>Pezizomycotina</taxon>
        <taxon>Leotiomycetes</taxon>
        <taxon>Thelebolales</taxon>
        <taxon>Thelebolaceae</taxon>
        <taxon>Pseudogymnoascus</taxon>
    </lineage>
</organism>
<feature type="region of interest" description="Disordered" evidence="1">
    <location>
        <begin position="1"/>
        <end position="53"/>
    </location>
</feature>
<dbReference type="AlphaFoldDB" id="L8G2Z9"/>
<evidence type="ECO:0000256" key="1">
    <source>
        <dbReference type="SAM" id="MobiDB-lite"/>
    </source>
</evidence>
<accession>L8G2Z9</accession>
<evidence type="ECO:0000313" key="2">
    <source>
        <dbReference type="EMBL" id="ELR06371.1"/>
    </source>
</evidence>
<sequence>MATAPKTIGRGGAGNFRSPTDQRPAETPDTPDTRTVNPQLSSIRSGRGGGGEYQSLLLYPLHLRTRRGEISRSGSDGRRSAQIGSEGGGVWRARRSGELEGREGGGGGEAEGGGGGEEEGA</sequence>
<dbReference type="EMBL" id="GL573196">
    <property type="protein sequence ID" value="ELR06371.1"/>
    <property type="molecule type" value="Genomic_DNA"/>
</dbReference>